<proteinExistence type="predicted"/>
<reference evidence="2" key="1">
    <citation type="submission" date="2022-07" db="EMBL/GenBank/DDBJ databases">
        <title>Genome Sequence of Agrocybe chaxingu.</title>
        <authorList>
            <person name="Buettner E."/>
        </authorList>
    </citation>
    <scope>NUCLEOTIDE SEQUENCE</scope>
    <source>
        <strain evidence="2">MP-N11</strain>
    </source>
</reference>
<keyword evidence="3" id="KW-1185">Reference proteome</keyword>
<dbReference type="PANTHER" id="PTHR31912">
    <property type="entry name" value="IP13529P"/>
    <property type="match status" value="1"/>
</dbReference>
<sequence length="1203" mass="136073">MAPQKKKLPPGVEEHPTKKEYARCTVCLKFDPTSSGNWMKRSSVNKHVDTSETHKRNLARDAECEAERLANEAHLRALADAPALPAQLDNILQRIQMKRRQAMFEDTGPESTGPSDHFSADVDENHSPASAPPLIPANIQPLVHDEVAKEEELLSYFNQLLSQAQHNDFVESTEEDFFDDVIEDLEDGPDLRTGLNDQDILNQFDNIKSTSDYFPYPNKTMMLLDIMDNLPRLRVSSSLMRVFLWILKESGVPGTPSYDRFRAMQKHLCELCGTLPTAHESLLGNVFYVNDICQSIAMDFANPEVSKHLHFYPEETNGPIVEVWQAQRWKEYKPSQLTPMYANGLRHFYIEEVAQLEDGTYVIPHDWVIRNGSLSARCSIVHILASDLWEIKAGVTEVISASQFRVTCPEILDKLGGGIPWTATSDPPVMPNPLRKLANGKPLYVIMVPLWCDDVSGNRSKQYNKHMNMYTVNSNIPGQLLQQEYFVRFVSASPNATAPEQFSVLRDQVNGTQTSPIECYNAHTKEECAVILQVPGLPADNPQQSEESSHMGGNANCGCRKCKAGGSHQVTESDEGYHALYSAGVPRNVQETKNCLQKQLDLACRGVRKNILDLQTETGTKDKITEHWIDIIIKKAQEIKQAQPGLSTDSMASELCKWLDDQPGDKYNPLLDIPGLDPTQDTPVEILHTILLGIVKYVWHMVNVSWTDADRAIFAIRLQATDLDGLTVPPLRAAYMIQYRNGLIGKHFKTLMQTMAFHLHGIISPAQFELVKAVGALGSVLWVHEIDDMKQYLADLRVLIANVLDAFAALDPAKIILKIKLHILAHLDQDIERYGPAIRNSTEIFEGFNGVFRLCSVYSNHQAPSRDIAMKFCSMDRLKHFLSGGYWKEGRAWVKASDNVLKVLQKEPIIQRHLGWVSQPEKVPGEIRMAGRAKNPAVCWTETQASKVNNTFGEEDHVQWRKGISFIAQSGDICRDRSWVFFKDKSMTRVGRISEIVKSEAGTPKGLVTIEIFLIANCLHEEFGLPFLRRPPPSDPIYLVVSPLDVLFLFSVQHDCRLAKCEASTVRHLTQERQETGRNEKAIKHNDDSHFIINTFAIHNGSLLRNILPRELAAPRPLEADRQEYHAKLAAQLRVTQTEKRSRTQEKRRQTTAANKAKRKRILEEREDDSDGDDSDSTSESDVDEMEVVEEEQRPQRKRQRRR</sequence>
<evidence type="ECO:0000313" key="2">
    <source>
        <dbReference type="EMBL" id="KAJ3509005.1"/>
    </source>
</evidence>
<protein>
    <submittedName>
        <fullName evidence="2">Uncharacterized protein</fullName>
    </submittedName>
</protein>
<dbReference type="Proteomes" id="UP001148786">
    <property type="component" value="Unassembled WGS sequence"/>
</dbReference>
<feature type="compositionally biased region" description="Basic and acidic residues" evidence="1">
    <location>
        <begin position="1137"/>
        <end position="1149"/>
    </location>
</feature>
<evidence type="ECO:0000256" key="1">
    <source>
        <dbReference type="SAM" id="MobiDB-lite"/>
    </source>
</evidence>
<feature type="region of interest" description="Disordered" evidence="1">
    <location>
        <begin position="1135"/>
        <end position="1203"/>
    </location>
</feature>
<gene>
    <name evidence="2" type="ORF">NLJ89_g5450</name>
</gene>
<evidence type="ECO:0000313" key="3">
    <source>
        <dbReference type="Proteomes" id="UP001148786"/>
    </source>
</evidence>
<organism evidence="2 3">
    <name type="scientific">Agrocybe chaxingu</name>
    <dbReference type="NCBI Taxonomy" id="84603"/>
    <lineage>
        <taxon>Eukaryota</taxon>
        <taxon>Fungi</taxon>
        <taxon>Dikarya</taxon>
        <taxon>Basidiomycota</taxon>
        <taxon>Agaricomycotina</taxon>
        <taxon>Agaricomycetes</taxon>
        <taxon>Agaricomycetidae</taxon>
        <taxon>Agaricales</taxon>
        <taxon>Agaricineae</taxon>
        <taxon>Strophariaceae</taxon>
        <taxon>Agrocybe</taxon>
    </lineage>
</organism>
<accession>A0A9W8K0R8</accession>
<dbReference type="OrthoDB" id="2506088at2759"/>
<dbReference type="PANTHER" id="PTHR31912:SF34">
    <property type="entry name" value="NOTOCHORD-RELATED PROTEIN"/>
    <property type="match status" value="1"/>
</dbReference>
<name>A0A9W8K0R8_9AGAR</name>
<dbReference type="AlphaFoldDB" id="A0A9W8K0R8"/>
<feature type="region of interest" description="Disordered" evidence="1">
    <location>
        <begin position="103"/>
        <end position="128"/>
    </location>
</feature>
<comment type="caution">
    <text evidence="2">The sequence shown here is derived from an EMBL/GenBank/DDBJ whole genome shotgun (WGS) entry which is preliminary data.</text>
</comment>
<dbReference type="EMBL" id="JANKHO010000513">
    <property type="protein sequence ID" value="KAJ3509005.1"/>
    <property type="molecule type" value="Genomic_DNA"/>
</dbReference>
<feature type="compositionally biased region" description="Acidic residues" evidence="1">
    <location>
        <begin position="1165"/>
        <end position="1190"/>
    </location>
</feature>